<proteinExistence type="predicted"/>
<sequence length="73" mass="8287">MIPVSTNVLDMKIKGLSCDPKEFHDQARHTRQLLQLFNWKQKHNTLPVLIVLMGGTGTGKSTLFNALVKKNKR</sequence>
<keyword evidence="1" id="KW-1133">Transmembrane helix</keyword>
<keyword evidence="1" id="KW-0812">Transmembrane</keyword>
<feature type="transmembrane region" description="Helical" evidence="1">
    <location>
        <begin position="46"/>
        <end position="68"/>
    </location>
</feature>
<dbReference type="Gene3D" id="3.40.50.300">
    <property type="entry name" value="P-loop containing nucleotide triphosphate hydrolases"/>
    <property type="match status" value="1"/>
</dbReference>
<dbReference type="Proteomes" id="UP000189670">
    <property type="component" value="Unassembled WGS sequence"/>
</dbReference>
<name>A0A1V1PEL1_9BACT</name>
<reference evidence="3" key="1">
    <citation type="submission" date="2012-11" db="EMBL/GenBank/DDBJ databases">
        <authorList>
            <person name="Lucero-Rivera Y.E."/>
            <person name="Tovar-Ramirez D."/>
        </authorList>
    </citation>
    <scope>NUCLEOTIDE SEQUENCE [LARGE SCALE GENOMIC DNA]</scope>
    <source>
        <strain evidence="3">Araruama</strain>
    </source>
</reference>
<dbReference type="AlphaFoldDB" id="A0A1V1PEL1"/>
<organism evidence="2 3">
    <name type="scientific">Candidatus Magnetoglobus multicellularis str. Araruama</name>
    <dbReference type="NCBI Taxonomy" id="890399"/>
    <lineage>
        <taxon>Bacteria</taxon>
        <taxon>Pseudomonadati</taxon>
        <taxon>Thermodesulfobacteriota</taxon>
        <taxon>Desulfobacteria</taxon>
        <taxon>Desulfobacterales</taxon>
        <taxon>Desulfobacteraceae</taxon>
        <taxon>Candidatus Magnetoglobus</taxon>
    </lineage>
</organism>
<protein>
    <submittedName>
        <fullName evidence="2">Uncharacterized protein</fullName>
    </submittedName>
</protein>
<dbReference type="EMBL" id="ATBP01000088">
    <property type="protein sequence ID" value="ETR73105.1"/>
    <property type="molecule type" value="Genomic_DNA"/>
</dbReference>
<keyword evidence="1" id="KW-0472">Membrane</keyword>
<evidence type="ECO:0000313" key="2">
    <source>
        <dbReference type="EMBL" id="ETR73105.1"/>
    </source>
</evidence>
<gene>
    <name evidence="2" type="ORF">OMM_07151</name>
</gene>
<evidence type="ECO:0000313" key="3">
    <source>
        <dbReference type="Proteomes" id="UP000189670"/>
    </source>
</evidence>
<evidence type="ECO:0000256" key="1">
    <source>
        <dbReference type="SAM" id="Phobius"/>
    </source>
</evidence>
<comment type="caution">
    <text evidence="2">The sequence shown here is derived from an EMBL/GenBank/DDBJ whole genome shotgun (WGS) entry which is preliminary data.</text>
</comment>
<accession>A0A1V1PEL1</accession>
<dbReference type="SUPFAM" id="SSF52540">
    <property type="entry name" value="P-loop containing nucleoside triphosphate hydrolases"/>
    <property type="match status" value="1"/>
</dbReference>
<dbReference type="InterPro" id="IPR027417">
    <property type="entry name" value="P-loop_NTPase"/>
</dbReference>